<dbReference type="AlphaFoldDB" id="A0A4Y8R7W3"/>
<dbReference type="Proteomes" id="UP000298179">
    <property type="component" value="Unassembled WGS sequence"/>
</dbReference>
<dbReference type="EMBL" id="SOZD01000016">
    <property type="protein sequence ID" value="TFF17648.1"/>
    <property type="molecule type" value="Genomic_DNA"/>
</dbReference>
<reference evidence="2 3" key="1">
    <citation type="submission" date="2019-03" db="EMBL/GenBank/DDBJ databases">
        <title>Jiella endophytica sp. nov., a novel endophytic bacterium isolated from root of Ficus microcarpa Linn. f.</title>
        <authorList>
            <person name="Tuo L."/>
        </authorList>
    </citation>
    <scope>NUCLEOTIDE SEQUENCE [LARGE SCALE GENOMIC DNA]</scope>
    <source>
        <strain evidence="2 3">CBS5Q-3</strain>
    </source>
</reference>
<organism evidence="2 3">
    <name type="scientific">Jiella endophytica</name>
    <dbReference type="NCBI Taxonomy" id="2558362"/>
    <lineage>
        <taxon>Bacteria</taxon>
        <taxon>Pseudomonadati</taxon>
        <taxon>Pseudomonadota</taxon>
        <taxon>Alphaproteobacteria</taxon>
        <taxon>Hyphomicrobiales</taxon>
        <taxon>Aurantimonadaceae</taxon>
        <taxon>Jiella</taxon>
    </lineage>
</organism>
<evidence type="ECO:0000256" key="1">
    <source>
        <dbReference type="SAM" id="MobiDB-lite"/>
    </source>
</evidence>
<evidence type="ECO:0000313" key="2">
    <source>
        <dbReference type="EMBL" id="TFF17648.1"/>
    </source>
</evidence>
<feature type="compositionally biased region" description="Basic and acidic residues" evidence="1">
    <location>
        <begin position="19"/>
        <end position="28"/>
    </location>
</feature>
<name>A0A4Y8R7W3_9HYPH</name>
<accession>A0A4Y8R7W3</accession>
<protein>
    <submittedName>
        <fullName evidence="2">Lytic murein transglycosylase</fullName>
    </submittedName>
</protein>
<evidence type="ECO:0000313" key="3">
    <source>
        <dbReference type="Proteomes" id="UP000298179"/>
    </source>
</evidence>
<dbReference type="OrthoDB" id="8100317at2"/>
<comment type="caution">
    <text evidence="2">The sequence shown here is derived from an EMBL/GenBank/DDBJ whole genome shotgun (WGS) entry which is preliminary data.</text>
</comment>
<feature type="region of interest" description="Disordered" evidence="1">
    <location>
        <begin position="18"/>
        <end position="63"/>
    </location>
</feature>
<gene>
    <name evidence="2" type="ORF">E3C22_23605</name>
</gene>
<sequence length="63" mass="6820">MVANACARRAPLCPAGHLPLEEGDRISFDRGASSSKSSRHLHQRARPRQSRVISPLEGEMPAG</sequence>
<proteinExistence type="predicted"/>
<keyword evidence="3" id="KW-1185">Reference proteome</keyword>
<feature type="compositionally biased region" description="Basic residues" evidence="1">
    <location>
        <begin position="37"/>
        <end position="49"/>
    </location>
</feature>